<dbReference type="SUPFAM" id="SSF55174">
    <property type="entry name" value="Alpha-L RNA-binding motif"/>
    <property type="match status" value="1"/>
</dbReference>
<dbReference type="PANTHER" id="PTHR21600:SF44">
    <property type="entry name" value="RIBOSOMAL LARGE SUBUNIT PSEUDOURIDINE SYNTHASE D"/>
    <property type="match status" value="1"/>
</dbReference>
<dbReference type="PANTHER" id="PTHR21600">
    <property type="entry name" value="MITOCHONDRIAL RNA PSEUDOURIDINE SYNTHASE"/>
    <property type="match status" value="1"/>
</dbReference>
<keyword evidence="9" id="KW-1185">Reference proteome</keyword>
<dbReference type="OrthoDB" id="9807829at2"/>
<dbReference type="PROSITE" id="PS50889">
    <property type="entry name" value="S4"/>
    <property type="match status" value="1"/>
</dbReference>
<comment type="function">
    <text evidence="6">Responsible for synthesis of pseudouridine from uracil.</text>
</comment>
<dbReference type="Gene3D" id="3.30.2350.10">
    <property type="entry name" value="Pseudouridine synthase"/>
    <property type="match status" value="1"/>
</dbReference>
<evidence type="ECO:0000256" key="4">
    <source>
        <dbReference type="PIRSR" id="PIRSR606225-1"/>
    </source>
</evidence>
<dbReference type="FunFam" id="3.30.2350.10:FF:000006">
    <property type="entry name" value="Pseudouridine synthase"/>
    <property type="match status" value="1"/>
</dbReference>
<dbReference type="InterPro" id="IPR006224">
    <property type="entry name" value="PsdUridine_synth_RluA-like_CS"/>
</dbReference>
<dbReference type="InterPro" id="IPR036986">
    <property type="entry name" value="S4_RNA-bd_sf"/>
</dbReference>
<dbReference type="Pfam" id="PF01479">
    <property type="entry name" value="S4"/>
    <property type="match status" value="1"/>
</dbReference>
<dbReference type="Pfam" id="PF00849">
    <property type="entry name" value="PseudoU_synth_2"/>
    <property type="match status" value="1"/>
</dbReference>
<keyword evidence="3 6" id="KW-0413">Isomerase</keyword>
<sequence>MSETQENIDNDEEDELYEHQRVVVDKGQALMRLDKYLPHFSKNISRNRIQNAIEAETIKVNGQTAKASYKVKPFDVITYSLPKPPRNTELIPENIPLNIVFEDEDILIINKPAGMVVHPAFGNWTGTLVNGLIYYLQNLPTHRNGEIRPGLVHRIDKDTSGLLVVAKNDYAMTFLANQFFEHSIERTYFALVWGVPKEETGTIHNFIGRSLKNRKVSDVFPDGSQGKEAITHYKILKDLRYVSLVQCNLETGRTHQIRIHMKHLGHPLFNDAEYGGDKILRGQLFNKYRQFVENCFELMPRQALHAKTLGFVHPRTKQWLQFDTELPDDFKSVLTKWENYVTE</sequence>
<evidence type="ECO:0000256" key="3">
    <source>
        <dbReference type="ARBA" id="ARBA00023235"/>
    </source>
</evidence>
<reference evidence="8 9" key="1">
    <citation type="submission" date="2019-02" db="EMBL/GenBank/DDBJ databases">
        <title>Bacterial novel species Emticicia sp. 17J42-9 isolated from soil.</title>
        <authorList>
            <person name="Jung H.-Y."/>
        </authorList>
    </citation>
    <scope>NUCLEOTIDE SEQUENCE [LARGE SCALE GENOMIC DNA]</scope>
    <source>
        <strain evidence="8 9">17J42-9</strain>
    </source>
</reference>
<dbReference type="CDD" id="cd00165">
    <property type="entry name" value="S4"/>
    <property type="match status" value="1"/>
</dbReference>
<dbReference type="AlphaFoldDB" id="A0A4Q5M1U2"/>
<organism evidence="8 9">
    <name type="scientific">Emticicia agri</name>
    <dbReference type="NCBI Taxonomy" id="2492393"/>
    <lineage>
        <taxon>Bacteria</taxon>
        <taxon>Pseudomonadati</taxon>
        <taxon>Bacteroidota</taxon>
        <taxon>Cytophagia</taxon>
        <taxon>Cytophagales</taxon>
        <taxon>Leadbetterellaceae</taxon>
        <taxon>Emticicia</taxon>
    </lineage>
</organism>
<dbReference type="SUPFAM" id="SSF55120">
    <property type="entry name" value="Pseudouridine synthase"/>
    <property type="match status" value="1"/>
</dbReference>
<proteinExistence type="inferred from homology"/>
<dbReference type="GO" id="GO:0120159">
    <property type="term" value="F:rRNA pseudouridine synthase activity"/>
    <property type="evidence" value="ECO:0007669"/>
    <property type="project" value="UniProtKB-ARBA"/>
</dbReference>
<accession>A0A4Q5M1U2</accession>
<dbReference type="GO" id="GO:0000455">
    <property type="term" value="P:enzyme-directed rRNA pseudouridine synthesis"/>
    <property type="evidence" value="ECO:0007669"/>
    <property type="project" value="UniProtKB-ARBA"/>
</dbReference>
<dbReference type="InterPro" id="IPR020103">
    <property type="entry name" value="PsdUridine_synth_cat_dom_sf"/>
</dbReference>
<evidence type="ECO:0000313" key="8">
    <source>
        <dbReference type="EMBL" id="RYU96198.1"/>
    </source>
</evidence>
<evidence type="ECO:0000313" key="9">
    <source>
        <dbReference type="Proteomes" id="UP000293162"/>
    </source>
</evidence>
<comment type="similarity">
    <text evidence="1 6">Belongs to the pseudouridine synthase RluA family.</text>
</comment>
<dbReference type="NCBIfam" id="TIGR00005">
    <property type="entry name" value="rluA_subfam"/>
    <property type="match status" value="1"/>
</dbReference>
<dbReference type="GO" id="GO:0003723">
    <property type="term" value="F:RNA binding"/>
    <property type="evidence" value="ECO:0007669"/>
    <property type="project" value="UniProtKB-KW"/>
</dbReference>
<comment type="catalytic activity">
    <reaction evidence="6">
        <text>a uridine in RNA = a pseudouridine in RNA</text>
        <dbReference type="Rhea" id="RHEA:48348"/>
        <dbReference type="Rhea" id="RHEA-COMP:12068"/>
        <dbReference type="Rhea" id="RHEA-COMP:12069"/>
        <dbReference type="ChEBI" id="CHEBI:65314"/>
        <dbReference type="ChEBI" id="CHEBI:65315"/>
    </reaction>
</comment>
<evidence type="ECO:0000256" key="1">
    <source>
        <dbReference type="ARBA" id="ARBA00010876"/>
    </source>
</evidence>
<evidence type="ECO:0000256" key="6">
    <source>
        <dbReference type="RuleBase" id="RU362028"/>
    </source>
</evidence>
<dbReference type="InterPro" id="IPR002942">
    <property type="entry name" value="S4_RNA-bd"/>
</dbReference>
<feature type="domain" description="RNA-binding S4" evidence="7">
    <location>
        <begin position="31"/>
        <end position="96"/>
    </location>
</feature>
<dbReference type="InterPro" id="IPR050188">
    <property type="entry name" value="RluA_PseudoU_synthase"/>
</dbReference>
<dbReference type="Proteomes" id="UP000293162">
    <property type="component" value="Unassembled WGS sequence"/>
</dbReference>
<keyword evidence="2 5" id="KW-0694">RNA-binding</keyword>
<dbReference type="CDD" id="cd02869">
    <property type="entry name" value="PseudoU_synth_RluA_like"/>
    <property type="match status" value="1"/>
</dbReference>
<dbReference type="SMART" id="SM00363">
    <property type="entry name" value="S4"/>
    <property type="match status" value="1"/>
</dbReference>
<dbReference type="EMBL" id="SEWF01000009">
    <property type="protein sequence ID" value="RYU96198.1"/>
    <property type="molecule type" value="Genomic_DNA"/>
</dbReference>
<name>A0A4Q5M1U2_9BACT</name>
<dbReference type="RefSeq" id="WP_130020489.1">
    <property type="nucleotide sequence ID" value="NZ_SEWF01000009.1"/>
</dbReference>
<dbReference type="Gene3D" id="3.10.290.10">
    <property type="entry name" value="RNA-binding S4 domain"/>
    <property type="match status" value="1"/>
</dbReference>
<evidence type="ECO:0000259" key="7">
    <source>
        <dbReference type="SMART" id="SM00363"/>
    </source>
</evidence>
<feature type="active site" evidence="4">
    <location>
        <position position="156"/>
    </location>
</feature>
<dbReference type="InterPro" id="IPR006145">
    <property type="entry name" value="PsdUridine_synth_RsuA/RluA"/>
</dbReference>
<evidence type="ECO:0000256" key="2">
    <source>
        <dbReference type="ARBA" id="ARBA00022884"/>
    </source>
</evidence>
<evidence type="ECO:0000256" key="5">
    <source>
        <dbReference type="PROSITE-ProRule" id="PRU00182"/>
    </source>
</evidence>
<gene>
    <name evidence="8" type="ORF">EWM59_08285</name>
</gene>
<comment type="caution">
    <text evidence="8">The sequence shown here is derived from an EMBL/GenBank/DDBJ whole genome shotgun (WGS) entry which is preliminary data.</text>
</comment>
<dbReference type="EC" id="5.4.99.-" evidence="6"/>
<dbReference type="PROSITE" id="PS01129">
    <property type="entry name" value="PSI_RLU"/>
    <property type="match status" value="1"/>
</dbReference>
<dbReference type="InterPro" id="IPR006225">
    <property type="entry name" value="PsdUridine_synth_RluC/D"/>
</dbReference>
<protein>
    <recommendedName>
        <fullName evidence="6">Pseudouridine synthase</fullName>
        <ecNumber evidence="6">5.4.99.-</ecNumber>
    </recommendedName>
</protein>